<accession>A0A1I2F5Q2</accession>
<protein>
    <submittedName>
        <fullName evidence="1">Uncharacterized protein</fullName>
    </submittedName>
</protein>
<evidence type="ECO:0000313" key="2">
    <source>
        <dbReference type="Proteomes" id="UP000199119"/>
    </source>
</evidence>
<dbReference type="EMBL" id="FONX01000009">
    <property type="protein sequence ID" value="SFF00505.1"/>
    <property type="molecule type" value="Genomic_DNA"/>
</dbReference>
<proteinExistence type="predicted"/>
<name>A0A1I2F5Q2_9BURK</name>
<keyword evidence="2" id="KW-1185">Reference proteome</keyword>
<reference evidence="2" key="1">
    <citation type="submission" date="2016-10" db="EMBL/GenBank/DDBJ databases">
        <authorList>
            <person name="Varghese N."/>
            <person name="Submissions S."/>
        </authorList>
    </citation>
    <scope>NUCLEOTIDE SEQUENCE [LARGE SCALE GENOMIC DNA]</scope>
    <source>
        <strain evidence="2">DSM 27981</strain>
    </source>
</reference>
<gene>
    <name evidence="1" type="ORF">SAMN04489711_109156</name>
</gene>
<sequence>MQVKNAKLSSLVTDASLKVAPTPLVDDGGCKLIPSSSVNVTPDGTVMVETVPAYKNYEEAALRKIGIDSIAAAVAGITFDGDVPTPRASFQGGLYQPPGFKSNLAFEDRLLVAASMLDAVAADAQGLPCVALAAASTGVPEGLLKLLGDRTLVLVRDGTKSAGNDAIRALEKAFKAAKPNSPVVVVTCPSAESFKLKEGEEVTLGVWLKQRSSAVVSSSISKKVREKRDETSRSRTGGGFVPLGFSGDNCTIFSLSRNKIIDLSPNDLTKWSSMANAVGAGFLRSNYLKVSAETKSETIDTLALGLDISARCQELGDFRRDHVFGDGVWRNSEGKLVINSKIAFHADGSLAKRLDGDAIYVAGRDLGITPDTPEATAEEAHTAFEFFKRYNYTKRGDALKVFGHTVNTYTAGANEWRGWLLLTGLPSGGKSTLMLYSKSLLGEACDAVVGGSEAGMRQGGGMSSLGWFWDEAESEEGGQGEFRKMMANLRKAAKGGVEKRGSSPGNVVEHAIKAQAMLASNKFPDLKASEVTRMFVVKLEKFTDKGLKPHPLVPNPKAGRFLAAEEMGRKLFMRMIRSNDRYLLNLEQVKIAFASDSRASDTLAPCIAASFTALHDDVLDKDTAATWLANFDFAEDLANIEEAQRSTGIIEHISHMQVPPKCLAQGTLPCTMLDLWHVARHGEGASKANAIAALAVMGMSVQPSGHRGSMEIRFFPKRAGLRELFKGTQWQNEDLMRALLNDPRTDNKMSIKTAELRVESARLKAQGAQTFTPVGGDENRTTGERFVVLTLEEIDEAEEARIVRAATIAVHGDPVAKSKSENATEKQAAA</sequence>
<organism evidence="1 2">
    <name type="scientific">Paracidovorax wautersii</name>
    <dbReference type="NCBI Taxonomy" id="1177982"/>
    <lineage>
        <taxon>Bacteria</taxon>
        <taxon>Pseudomonadati</taxon>
        <taxon>Pseudomonadota</taxon>
        <taxon>Betaproteobacteria</taxon>
        <taxon>Burkholderiales</taxon>
        <taxon>Comamonadaceae</taxon>
        <taxon>Paracidovorax</taxon>
    </lineage>
</organism>
<dbReference type="OrthoDB" id="7208869at2"/>
<dbReference type="RefSeq" id="WP_139222840.1">
    <property type="nucleotide sequence ID" value="NZ_FONX01000009.1"/>
</dbReference>
<evidence type="ECO:0000313" key="1">
    <source>
        <dbReference type="EMBL" id="SFF00505.1"/>
    </source>
</evidence>
<dbReference type="Proteomes" id="UP000199119">
    <property type="component" value="Unassembled WGS sequence"/>
</dbReference>
<dbReference type="AlphaFoldDB" id="A0A1I2F5Q2"/>